<keyword evidence="6" id="KW-0378">Hydrolase</keyword>
<name>A0A5D3CW61_CUCMM</name>
<evidence type="ECO:0000256" key="8">
    <source>
        <dbReference type="SAM" id="SignalP"/>
    </source>
</evidence>
<dbReference type="Pfam" id="PF13359">
    <property type="entry name" value="DDE_Tnp_4"/>
    <property type="match status" value="1"/>
</dbReference>
<accession>A0A5D3CW61</accession>
<proteinExistence type="inferred from homology"/>
<gene>
    <name evidence="11" type="ORF">E5676_scaffold790G00420</name>
    <name evidence="10" type="ORF">E6C27_scaffold21G001300</name>
</gene>
<dbReference type="OrthoDB" id="618098at2759"/>
<evidence type="ECO:0000313" key="12">
    <source>
        <dbReference type="Proteomes" id="UP000321393"/>
    </source>
</evidence>
<dbReference type="EMBL" id="SSTE01000903">
    <property type="protein sequence ID" value="KAA0066131.1"/>
    <property type="molecule type" value="Genomic_DNA"/>
</dbReference>
<dbReference type="Proteomes" id="UP000321947">
    <property type="component" value="Unassembled WGS sequence"/>
</dbReference>
<comment type="subcellular location">
    <subcellularLocation>
        <location evidence="2">Nucleus</location>
    </subcellularLocation>
</comment>
<feature type="signal peptide" evidence="8">
    <location>
        <begin position="1"/>
        <end position="18"/>
    </location>
</feature>
<dbReference type="Proteomes" id="UP000321393">
    <property type="component" value="Unassembled WGS sequence"/>
</dbReference>
<dbReference type="GO" id="GO:0046872">
    <property type="term" value="F:metal ion binding"/>
    <property type="evidence" value="ECO:0007669"/>
    <property type="project" value="UniProtKB-KW"/>
</dbReference>
<keyword evidence="7" id="KW-0539">Nucleus</keyword>
<comment type="caution">
    <text evidence="11">The sequence shown here is derived from an EMBL/GenBank/DDBJ whole genome shotgun (WGS) entry which is preliminary data.</text>
</comment>
<dbReference type="InterPro" id="IPR045249">
    <property type="entry name" value="HARBI1-like"/>
</dbReference>
<reference evidence="12 13" key="1">
    <citation type="submission" date="2019-08" db="EMBL/GenBank/DDBJ databases">
        <title>Draft genome sequences of two oriental melons (Cucumis melo L. var makuwa).</title>
        <authorList>
            <person name="Kwon S.-Y."/>
        </authorList>
    </citation>
    <scope>NUCLEOTIDE SEQUENCE [LARGE SCALE GENOMIC DNA]</scope>
    <source>
        <strain evidence="13">cv. Chang Bougi</strain>
        <strain evidence="12">cv. SW 3</strain>
        <tissue evidence="11">Leaf</tissue>
    </source>
</reference>
<keyword evidence="4" id="KW-0540">Nuclease</keyword>
<evidence type="ECO:0000256" key="4">
    <source>
        <dbReference type="ARBA" id="ARBA00022722"/>
    </source>
</evidence>
<dbReference type="PANTHER" id="PTHR22930:SF281">
    <property type="entry name" value="NUCLEASE"/>
    <property type="match status" value="1"/>
</dbReference>
<evidence type="ECO:0000256" key="2">
    <source>
        <dbReference type="ARBA" id="ARBA00004123"/>
    </source>
</evidence>
<feature type="domain" description="DDE Tnp4" evidence="9">
    <location>
        <begin position="29"/>
        <end position="110"/>
    </location>
</feature>
<comment type="similarity">
    <text evidence="3">Belongs to the HARBI1 family.</text>
</comment>
<evidence type="ECO:0000256" key="3">
    <source>
        <dbReference type="ARBA" id="ARBA00006958"/>
    </source>
</evidence>
<dbReference type="PANTHER" id="PTHR22930">
    <property type="match status" value="1"/>
</dbReference>
<feature type="chain" id="PRO_5042723167" evidence="8">
    <location>
        <begin position="19"/>
        <end position="385"/>
    </location>
</feature>
<evidence type="ECO:0000256" key="1">
    <source>
        <dbReference type="ARBA" id="ARBA00001968"/>
    </source>
</evidence>
<evidence type="ECO:0000313" key="10">
    <source>
        <dbReference type="EMBL" id="KAA0066131.1"/>
    </source>
</evidence>
<evidence type="ECO:0000259" key="9">
    <source>
        <dbReference type="Pfam" id="PF13359"/>
    </source>
</evidence>
<comment type="cofactor">
    <cofactor evidence="1">
        <name>a divalent metal cation</name>
        <dbReference type="ChEBI" id="CHEBI:60240"/>
    </cofactor>
</comment>
<evidence type="ECO:0000256" key="5">
    <source>
        <dbReference type="ARBA" id="ARBA00022723"/>
    </source>
</evidence>
<keyword evidence="8" id="KW-0732">Signal</keyword>
<protein>
    <submittedName>
        <fullName evidence="11">Retrotransposon protein</fullName>
    </submittedName>
</protein>
<dbReference type="InterPro" id="IPR027806">
    <property type="entry name" value="HARBI1_dom"/>
</dbReference>
<evidence type="ECO:0000313" key="13">
    <source>
        <dbReference type="Proteomes" id="UP000321947"/>
    </source>
</evidence>
<dbReference type="AlphaFoldDB" id="A0A5D3CW61"/>
<evidence type="ECO:0000256" key="7">
    <source>
        <dbReference type="ARBA" id="ARBA00023242"/>
    </source>
</evidence>
<keyword evidence="5" id="KW-0479">Metal-binding</keyword>
<dbReference type="STRING" id="1194695.A0A5D3CW61"/>
<dbReference type="EMBL" id="SSTD01008708">
    <property type="protein sequence ID" value="TYK15174.1"/>
    <property type="molecule type" value="Genomic_DNA"/>
</dbReference>
<dbReference type="GO" id="GO:0004518">
    <property type="term" value="F:nuclease activity"/>
    <property type="evidence" value="ECO:0007669"/>
    <property type="project" value="UniProtKB-KW"/>
</dbReference>
<dbReference type="GO" id="GO:0005634">
    <property type="term" value="C:nucleus"/>
    <property type="evidence" value="ECO:0007669"/>
    <property type="project" value="UniProtKB-SubCell"/>
</dbReference>
<dbReference type="GO" id="GO:0016787">
    <property type="term" value="F:hydrolase activity"/>
    <property type="evidence" value="ECO:0007669"/>
    <property type="project" value="UniProtKB-KW"/>
</dbReference>
<evidence type="ECO:0000313" key="11">
    <source>
        <dbReference type="EMBL" id="TYK15174.1"/>
    </source>
</evidence>
<organism evidence="11 13">
    <name type="scientific">Cucumis melo var. makuwa</name>
    <name type="common">Oriental melon</name>
    <dbReference type="NCBI Taxonomy" id="1194695"/>
    <lineage>
        <taxon>Eukaryota</taxon>
        <taxon>Viridiplantae</taxon>
        <taxon>Streptophyta</taxon>
        <taxon>Embryophyta</taxon>
        <taxon>Tracheophyta</taxon>
        <taxon>Spermatophyta</taxon>
        <taxon>Magnoliopsida</taxon>
        <taxon>eudicotyledons</taxon>
        <taxon>Gunneridae</taxon>
        <taxon>Pentapetalae</taxon>
        <taxon>rosids</taxon>
        <taxon>fabids</taxon>
        <taxon>Cucurbitales</taxon>
        <taxon>Cucurbitaceae</taxon>
        <taxon>Benincaseae</taxon>
        <taxon>Cucumis</taxon>
    </lineage>
</organism>
<evidence type="ECO:0000256" key="6">
    <source>
        <dbReference type="ARBA" id="ARBA00022801"/>
    </source>
</evidence>
<sequence>MDPQILVAVLTAFTVSQCQMLLTLEALMNDISSSYIHRYYYLCDVGYPNAKEFLVPYRGQRYYLQKWRGTGNAPTTTKEYFNMKHSSARNVIERAFDLLKGRWAILRGKSEMTNDKDLDDIDEGDSAYAMIPMGDNIQYIETTNECMTSSFHAPKHVWTKEEETTLVECLVELVPTDGWKSDNGTFQPGYLAQLVYMMAEKWNDKAKCIITEKDLIDNWVRSPTAAKDLLNKPFPITTNLHMYTGGIRRRVTLQRPRGLTCPRMIYVSYDLVVRPTVGSDRANQSEKGEACGERGEIEMILVALKCANGQSRAIVEWLMRALQNKIAIRQEVLCLLHAMLDLSSLDKAVCQRVLMCSLDDMRDFVEMTDEERMNYCTILLRDNSR</sequence>